<dbReference type="EMBL" id="FNPI01000015">
    <property type="protein sequence ID" value="SDZ51244.1"/>
    <property type="molecule type" value="Genomic_DNA"/>
</dbReference>
<evidence type="ECO:0000313" key="3">
    <source>
        <dbReference type="EMBL" id="SDZ51244.1"/>
    </source>
</evidence>
<organism evidence="3 4">
    <name type="scientific">Evansella caseinilytica</name>
    <dbReference type="NCBI Taxonomy" id="1503961"/>
    <lineage>
        <taxon>Bacteria</taxon>
        <taxon>Bacillati</taxon>
        <taxon>Bacillota</taxon>
        <taxon>Bacilli</taxon>
        <taxon>Bacillales</taxon>
        <taxon>Bacillaceae</taxon>
        <taxon>Evansella</taxon>
    </lineage>
</organism>
<name>A0A1H3TLX0_9BACI</name>
<evidence type="ECO:0000259" key="2">
    <source>
        <dbReference type="Pfam" id="PF06605"/>
    </source>
</evidence>
<feature type="domain" description="Tail spike" evidence="2">
    <location>
        <begin position="101"/>
        <end position="347"/>
    </location>
</feature>
<evidence type="ECO:0000313" key="4">
    <source>
        <dbReference type="Proteomes" id="UP000198935"/>
    </source>
</evidence>
<dbReference type="Pfam" id="PF06605">
    <property type="entry name" value="Prophage_tail"/>
    <property type="match status" value="1"/>
</dbReference>
<accession>A0A1H3TLX0</accession>
<protein>
    <submittedName>
        <fullName evidence="3">Phage minor structural protein, N-terminal region</fullName>
    </submittedName>
</protein>
<feature type="region of interest" description="Disordered" evidence="1">
    <location>
        <begin position="396"/>
        <end position="430"/>
    </location>
</feature>
<reference evidence="4" key="1">
    <citation type="submission" date="2016-10" db="EMBL/GenBank/DDBJ databases">
        <authorList>
            <person name="Varghese N."/>
            <person name="Submissions S."/>
        </authorList>
    </citation>
    <scope>NUCLEOTIDE SEQUENCE [LARGE SCALE GENOMIC DNA]</scope>
    <source>
        <strain evidence="4">SP</strain>
    </source>
</reference>
<dbReference type="InterPro" id="IPR007119">
    <property type="entry name" value="Phage_tail_spike_N"/>
</dbReference>
<dbReference type="STRING" id="1503961.SAMN05421736_11580"/>
<dbReference type="AlphaFoldDB" id="A0A1H3TLX0"/>
<feature type="region of interest" description="Disordered" evidence="1">
    <location>
        <begin position="444"/>
        <end position="463"/>
    </location>
</feature>
<dbReference type="NCBIfam" id="TIGR01665">
    <property type="entry name" value="put_anti_recept"/>
    <property type="match status" value="1"/>
</dbReference>
<dbReference type="InterPro" id="IPR010572">
    <property type="entry name" value="Tail_dom"/>
</dbReference>
<sequence>MSQIHITDGQTDQILSVITAEHILSNNHHKSLKDTLETFSFETFADMPFSNYLGKLNRVIIPNEDGKYIEFVIFEAGKYRSADGVLITEVYTSASYQLLKKSKIIEPQILPGQTTSQAVAFALYNTEWQPGVITFVGSRTFEIDEHTNPYSFLKRVANEFELELRFRVEIDGNKITGRYVDLVPEIGEWQGREIELGKDLHGIRRIEEAGDVVTALVGLGPVREDGTRLEALVEDNEALQRWGRNGQHLIETYEPESTDEDMTLARLTELTKNELEKRVNAVVEYKCDIADLENVPGMENKKIRFGDTIKIKDAKFKPPLYLEARVHTQERDIVNRAQKTVELGDFIEYTEAEVMSIWQSLQAQIRQKISMSDLREVTYTKPEIDQKDEIVYQDGTVYTDQRSDQVKQEAEQDATDKANRAEDNSKQYTDNVATQVEQNSREFTEQYAEKKVSQSTTPPSSPSFGDLWIDISGDPHIWKRWSGTQWEALERTNLNQMLGELQSDQIANGAVVSEKMADLAVTLEKIANNSVDTTKIAANSVTAQKIAAGAVETDKLAANSVIADKIAAGAINADKIAAGTITSDLISTVGLDAGVIKFGTMSGQRIQADTITATQITSGTITTDLISTTGLDAGVIKFGTMSGQRIQANSISADRLNVGSLSAITTNFGTMTAGTITGTTIIGSTITANGNKGRVEIDQNGWLVRDGSGNVRIGVTTTDQSWSLAQPAAVQFLNDSGQNVGYIGMYSNQDRMSFYSAYDMIITAPTIRVGGERVEFSGSLNAYNHFRIHSGDLRFQFSEGNYLAEHRSLIAGISFGRTDNENAGGIQFRNYNTSGTGWYSIDERRHTGVDIVTRNRGSWTTALRIEPNGNMYAAGSKSGIVDTENYGTRALYAYEGTMNWFFDLISASLENGESFITINPMFLETITDEYFVKTFTQNCCSVQVISRESNGFWVRTESEEEKAEVVFEVYGLRKGYEDVYMEEINTN</sequence>
<dbReference type="Proteomes" id="UP000198935">
    <property type="component" value="Unassembled WGS sequence"/>
</dbReference>
<feature type="compositionally biased region" description="Basic and acidic residues" evidence="1">
    <location>
        <begin position="401"/>
        <end position="425"/>
    </location>
</feature>
<keyword evidence="4" id="KW-1185">Reference proteome</keyword>
<proteinExistence type="predicted"/>
<evidence type="ECO:0000256" key="1">
    <source>
        <dbReference type="SAM" id="MobiDB-lite"/>
    </source>
</evidence>
<gene>
    <name evidence="3" type="ORF">SAMN05421736_11580</name>
</gene>